<dbReference type="eggNOG" id="ENOG502QUCJ">
    <property type="taxonomic scope" value="Eukaryota"/>
</dbReference>
<accession>M7ZZ58</accession>
<evidence type="ECO:0000256" key="1">
    <source>
        <dbReference type="ARBA" id="ARBA00002668"/>
    </source>
</evidence>
<dbReference type="EMBL" id="KD045426">
    <property type="protein sequence ID" value="EMS65337.1"/>
    <property type="molecule type" value="Genomic_DNA"/>
</dbReference>
<dbReference type="InterPro" id="IPR011333">
    <property type="entry name" value="SKP1/BTB/POZ_sf"/>
</dbReference>
<dbReference type="InterPro" id="IPR038920">
    <property type="entry name" value="At3g05675-like"/>
</dbReference>
<dbReference type="Gene3D" id="3.30.710.10">
    <property type="entry name" value="Potassium Channel Kv1.1, Chain A"/>
    <property type="match status" value="1"/>
</dbReference>
<comment type="function">
    <text evidence="1">May act as a substrate-specific adapter of an E3 ubiquitin-protein ligase complex (CUL3-RBX1-BTB) which mediates the ubiquitination and subsequent proteasomal degradation of target proteins.</text>
</comment>
<protein>
    <recommendedName>
        <fullName evidence="4">At3g05675-like ankyrin-like domain-containing protein</fullName>
    </recommendedName>
</protein>
<feature type="domain" description="At3g05675-like ankyrin-like" evidence="4">
    <location>
        <begin position="323"/>
        <end position="552"/>
    </location>
</feature>
<dbReference type="STRING" id="4572.M7ZZ58"/>
<dbReference type="PANTHER" id="PTHR31060:SF29">
    <property type="entry name" value="BTB DOMAIN-CONTAINING PROTEIN"/>
    <property type="match status" value="1"/>
</dbReference>
<dbReference type="SUPFAM" id="SSF54695">
    <property type="entry name" value="POZ domain"/>
    <property type="match status" value="1"/>
</dbReference>
<dbReference type="UniPathway" id="UPA00143"/>
<name>M7ZZ58_TRIUA</name>
<evidence type="ECO:0000256" key="3">
    <source>
        <dbReference type="ARBA" id="ARBA00022786"/>
    </source>
</evidence>
<reference evidence="5" key="1">
    <citation type="journal article" date="2013" name="Nature">
        <title>Draft genome of the wheat A-genome progenitor Triticum urartu.</title>
        <authorList>
            <person name="Ling H.Q."/>
            <person name="Zhao S."/>
            <person name="Liu D."/>
            <person name="Wang J."/>
            <person name="Sun H."/>
            <person name="Zhang C."/>
            <person name="Fan H."/>
            <person name="Li D."/>
            <person name="Dong L."/>
            <person name="Tao Y."/>
            <person name="Gao C."/>
            <person name="Wu H."/>
            <person name="Li Y."/>
            <person name="Cui Y."/>
            <person name="Guo X."/>
            <person name="Zheng S."/>
            <person name="Wang B."/>
            <person name="Yu K."/>
            <person name="Liang Q."/>
            <person name="Yang W."/>
            <person name="Lou X."/>
            <person name="Chen J."/>
            <person name="Feng M."/>
            <person name="Jian J."/>
            <person name="Zhang X."/>
            <person name="Luo G."/>
            <person name="Jiang Y."/>
            <person name="Liu J."/>
            <person name="Wang Z."/>
            <person name="Sha Y."/>
            <person name="Zhang B."/>
            <person name="Wu H."/>
            <person name="Tang D."/>
            <person name="Shen Q."/>
            <person name="Xue P."/>
            <person name="Zou S."/>
            <person name="Wang X."/>
            <person name="Liu X."/>
            <person name="Wang F."/>
            <person name="Yang Y."/>
            <person name="An X."/>
            <person name="Dong Z."/>
            <person name="Zhang K."/>
            <person name="Zhang X."/>
            <person name="Luo M.C."/>
            <person name="Dvorak J."/>
            <person name="Tong Y."/>
            <person name="Wang J."/>
            <person name="Yang H."/>
            <person name="Li Z."/>
            <person name="Wang D."/>
            <person name="Zhang A."/>
            <person name="Wang J."/>
        </authorList>
    </citation>
    <scope>NUCLEOTIDE SEQUENCE</scope>
</reference>
<dbReference type="GO" id="GO:0016567">
    <property type="term" value="P:protein ubiquitination"/>
    <property type="evidence" value="ECO:0007669"/>
    <property type="project" value="UniProtKB-UniPathway"/>
</dbReference>
<sequence>MAPRLSPFTRISAVTNPRHWPVLPEVEEEPSVQQMRKNRGFLLHGCGCAEGILFLSFCIFIFLSLVRVLVLPVFRLLREALILRGLQEEKRLSRSCSPGRAPGKPDAELTSEDGGIEAEEGAAGAGEDPARADRRHAGGLLTAADKRQEQAGDAEAQQHKICVGFGQPETSDLTVMLYGKEGIAVRMSVHRDVLCGSSGFFAEKLSDGDNGHGGSLVPCVEIHDCDDAEIYVETVGLMYCDEAKHKLLKQNVSRVLRIMKVAELLGFHACVKSCLDYLEAVPWVGEEEDSVVSSIRHLQSKSYGVSPLLKRVTSDSPYSPTDTLSHIMEMVLKSNDDRGRREMKALVLNLLKDSSRCADGTSDICSELFYGSCRGCLERLQPLFLEASEAGFPSQVTRQITLETDNILWLVEILVNQRICDDFVVMWASQSELALLHAKLPIASRHTVSSITARLFVGIGRGEMLPSKDTRLLLLQVWLQALIDDYSWLQCSCRSFDRKLVEEGIGQTILTLPLEDQRSILLSWLGRFLKLGDNCPNLQRAFEVWWRRTFVRPYVNQAR</sequence>
<dbReference type="Pfam" id="PF25553">
    <property type="entry name" value="BTB-POZ_ANK-like"/>
    <property type="match status" value="1"/>
</dbReference>
<dbReference type="CDD" id="cd18186">
    <property type="entry name" value="BTB_POZ_ZBTB_KLHL-like"/>
    <property type="match status" value="1"/>
</dbReference>
<dbReference type="OMA" id="KMFCEDA"/>
<organism evidence="5">
    <name type="scientific">Triticum urartu</name>
    <name type="common">Red wild einkorn</name>
    <name type="synonym">Crithodium urartu</name>
    <dbReference type="NCBI Taxonomy" id="4572"/>
    <lineage>
        <taxon>Eukaryota</taxon>
        <taxon>Viridiplantae</taxon>
        <taxon>Streptophyta</taxon>
        <taxon>Embryophyta</taxon>
        <taxon>Tracheophyta</taxon>
        <taxon>Spermatophyta</taxon>
        <taxon>Magnoliopsida</taxon>
        <taxon>Liliopsida</taxon>
        <taxon>Poales</taxon>
        <taxon>Poaceae</taxon>
        <taxon>BOP clade</taxon>
        <taxon>Pooideae</taxon>
        <taxon>Triticodae</taxon>
        <taxon>Triticeae</taxon>
        <taxon>Triticinae</taxon>
        <taxon>Triticum</taxon>
    </lineage>
</organism>
<evidence type="ECO:0000313" key="5">
    <source>
        <dbReference type="EMBL" id="EMS65337.1"/>
    </source>
</evidence>
<proteinExistence type="predicted"/>
<gene>
    <name evidence="5" type="ORF">TRIUR3_32744</name>
</gene>
<evidence type="ECO:0000259" key="4">
    <source>
        <dbReference type="Pfam" id="PF25553"/>
    </source>
</evidence>
<dbReference type="AlphaFoldDB" id="M7ZZ58"/>
<keyword evidence="3" id="KW-0833">Ubl conjugation pathway</keyword>
<comment type="pathway">
    <text evidence="2">Protein modification; protein ubiquitination.</text>
</comment>
<dbReference type="PANTHER" id="PTHR31060">
    <property type="entry name" value="OSJNBA0011J08.25 PROTEIN-RELATED"/>
    <property type="match status" value="1"/>
</dbReference>
<dbReference type="InterPro" id="IPR058039">
    <property type="entry name" value="At3g05675-like_ankyrin"/>
</dbReference>
<evidence type="ECO:0000256" key="2">
    <source>
        <dbReference type="ARBA" id="ARBA00004906"/>
    </source>
</evidence>